<protein>
    <submittedName>
        <fullName evidence="3">IclR family transcriptional regulator C-terminal domain-containing protein</fullName>
    </submittedName>
</protein>
<reference evidence="3" key="1">
    <citation type="submission" date="2020-09" db="EMBL/GenBank/DDBJ databases">
        <title>Streptomyces canutascabiei sp. nov., which causes potato common scab and is distributed across the world.</title>
        <authorList>
            <person name="Nguyen H.P."/>
            <person name="Weisberg A.J."/>
            <person name="Chang J.H."/>
            <person name="Clarke C.R."/>
        </authorList>
    </citation>
    <scope>NUCLEOTIDE SEQUENCE</scope>
    <source>
        <strain evidence="3">ID-01-6.2a</strain>
    </source>
</reference>
<sequence>MRHVGVGRRRRGRSAPRPRPSVRRLRPLLPYRAGPLRAHTPATITDSATRRHSLATVRRQSYAIMQNALIQGRCGIAAPVRDSQGTVVAAVSAVGPDDFIRPTRVVPHVRAAADDISRSSRAAGTGAGEFGA</sequence>
<evidence type="ECO:0000256" key="1">
    <source>
        <dbReference type="SAM" id="MobiDB-lite"/>
    </source>
</evidence>
<dbReference type="GO" id="GO:0003700">
    <property type="term" value="F:DNA-binding transcription factor activity"/>
    <property type="evidence" value="ECO:0007669"/>
    <property type="project" value="TreeGrafter"/>
</dbReference>
<feature type="region of interest" description="Disordered" evidence="1">
    <location>
        <begin position="1"/>
        <end position="25"/>
    </location>
</feature>
<dbReference type="InterPro" id="IPR029016">
    <property type="entry name" value="GAF-like_dom_sf"/>
</dbReference>
<dbReference type="InterPro" id="IPR014757">
    <property type="entry name" value="Tscrpt_reg_IclR_C"/>
</dbReference>
<dbReference type="AlphaFoldDB" id="A0A927L9Q9"/>
<accession>A0A927L9Q9</accession>
<comment type="caution">
    <text evidence="3">The sequence shown here is derived from an EMBL/GenBank/DDBJ whole genome shotgun (WGS) entry which is preliminary data.</text>
</comment>
<gene>
    <name evidence="3" type="ORF">IHE70_26385</name>
</gene>
<dbReference type="InterPro" id="IPR050707">
    <property type="entry name" value="HTH_MetabolicPath_Reg"/>
</dbReference>
<dbReference type="EMBL" id="JACYXT010000012">
    <property type="protein sequence ID" value="MBD9726669.1"/>
    <property type="molecule type" value="Genomic_DNA"/>
</dbReference>
<dbReference type="GO" id="GO:0003677">
    <property type="term" value="F:DNA binding"/>
    <property type="evidence" value="ECO:0007669"/>
    <property type="project" value="TreeGrafter"/>
</dbReference>
<dbReference type="Proteomes" id="UP000661025">
    <property type="component" value="Unassembled WGS sequence"/>
</dbReference>
<name>A0A927L9Q9_9ACTN</name>
<feature type="domain" description="IclR-ED" evidence="2">
    <location>
        <begin position="1"/>
        <end position="129"/>
    </location>
</feature>
<evidence type="ECO:0000313" key="4">
    <source>
        <dbReference type="Proteomes" id="UP000661025"/>
    </source>
</evidence>
<evidence type="ECO:0000259" key="2">
    <source>
        <dbReference type="PROSITE" id="PS51078"/>
    </source>
</evidence>
<dbReference type="PROSITE" id="PS51078">
    <property type="entry name" value="ICLR_ED"/>
    <property type="match status" value="1"/>
</dbReference>
<organism evidence="3 4">
    <name type="scientific">Streptomyces caniscabiei</name>
    <dbReference type="NCBI Taxonomy" id="2746961"/>
    <lineage>
        <taxon>Bacteria</taxon>
        <taxon>Bacillati</taxon>
        <taxon>Actinomycetota</taxon>
        <taxon>Actinomycetes</taxon>
        <taxon>Kitasatosporales</taxon>
        <taxon>Streptomycetaceae</taxon>
        <taxon>Streptomyces</taxon>
    </lineage>
</organism>
<dbReference type="GO" id="GO:0045892">
    <property type="term" value="P:negative regulation of DNA-templated transcription"/>
    <property type="evidence" value="ECO:0007669"/>
    <property type="project" value="TreeGrafter"/>
</dbReference>
<dbReference type="Gene3D" id="3.30.450.40">
    <property type="match status" value="1"/>
</dbReference>
<proteinExistence type="predicted"/>
<evidence type="ECO:0000313" key="3">
    <source>
        <dbReference type="EMBL" id="MBD9726669.1"/>
    </source>
</evidence>
<dbReference type="PANTHER" id="PTHR30136:SF24">
    <property type="entry name" value="HTH-TYPE TRANSCRIPTIONAL REPRESSOR ALLR"/>
    <property type="match status" value="1"/>
</dbReference>
<dbReference type="PANTHER" id="PTHR30136">
    <property type="entry name" value="HELIX-TURN-HELIX TRANSCRIPTIONAL REGULATOR, ICLR FAMILY"/>
    <property type="match status" value="1"/>
</dbReference>
<dbReference type="SUPFAM" id="SSF55781">
    <property type="entry name" value="GAF domain-like"/>
    <property type="match status" value="1"/>
</dbReference>
<dbReference type="Pfam" id="PF01614">
    <property type="entry name" value="IclR_C"/>
    <property type="match status" value="1"/>
</dbReference>